<keyword evidence="1" id="KW-0472">Membrane</keyword>
<name>A0A4R2Q5M6_9RHOB</name>
<dbReference type="RefSeq" id="WP_132460968.1">
    <property type="nucleotide sequence ID" value="NZ_SLXP01000002.1"/>
</dbReference>
<evidence type="ECO:0000313" key="2">
    <source>
        <dbReference type="EMBL" id="TCP43118.1"/>
    </source>
</evidence>
<feature type="transmembrane region" description="Helical" evidence="1">
    <location>
        <begin position="106"/>
        <end position="126"/>
    </location>
</feature>
<proteinExistence type="predicted"/>
<comment type="caution">
    <text evidence="2">The sequence shown here is derived from an EMBL/GenBank/DDBJ whole genome shotgun (WGS) entry which is preliminary data.</text>
</comment>
<protein>
    <submittedName>
        <fullName evidence="2">Uncharacterized protein</fullName>
    </submittedName>
</protein>
<keyword evidence="1" id="KW-1133">Transmembrane helix</keyword>
<keyword evidence="1" id="KW-0812">Transmembrane</keyword>
<evidence type="ECO:0000313" key="3">
    <source>
        <dbReference type="Proteomes" id="UP000294835"/>
    </source>
</evidence>
<feature type="transmembrane region" description="Helical" evidence="1">
    <location>
        <begin position="37"/>
        <end position="60"/>
    </location>
</feature>
<dbReference type="EMBL" id="SLXP01000002">
    <property type="protein sequence ID" value="TCP43118.1"/>
    <property type="molecule type" value="Genomic_DNA"/>
</dbReference>
<keyword evidence="3" id="KW-1185">Reference proteome</keyword>
<accession>A0A4R2Q5M6</accession>
<dbReference type="Proteomes" id="UP000294835">
    <property type="component" value="Unassembled WGS sequence"/>
</dbReference>
<dbReference type="AlphaFoldDB" id="A0A4R2Q5M6"/>
<feature type="transmembrane region" description="Helical" evidence="1">
    <location>
        <begin position="72"/>
        <end position="94"/>
    </location>
</feature>
<gene>
    <name evidence="2" type="ORF">EV662_102311</name>
</gene>
<dbReference type="OrthoDB" id="7877055at2"/>
<organism evidence="2 3">
    <name type="scientific">Rhodovulum marinum</name>
    <dbReference type="NCBI Taxonomy" id="320662"/>
    <lineage>
        <taxon>Bacteria</taxon>
        <taxon>Pseudomonadati</taxon>
        <taxon>Pseudomonadota</taxon>
        <taxon>Alphaproteobacteria</taxon>
        <taxon>Rhodobacterales</taxon>
        <taxon>Paracoccaceae</taxon>
        <taxon>Rhodovulum</taxon>
    </lineage>
</organism>
<reference evidence="2 3" key="1">
    <citation type="submission" date="2019-03" db="EMBL/GenBank/DDBJ databases">
        <title>Genomic Encyclopedia of Type Strains, Phase IV (KMG-IV): sequencing the most valuable type-strain genomes for metagenomic binning, comparative biology and taxonomic classification.</title>
        <authorList>
            <person name="Goeker M."/>
        </authorList>
    </citation>
    <scope>NUCLEOTIDE SEQUENCE [LARGE SCALE GENOMIC DNA]</scope>
    <source>
        <strain evidence="2 3">DSM 18063</strain>
    </source>
</reference>
<evidence type="ECO:0000256" key="1">
    <source>
        <dbReference type="SAM" id="Phobius"/>
    </source>
</evidence>
<sequence>MARALAAGLAYVALVFAAGFALGTLRTLLVAPRVGETIAVILELPVMLALCWLAAGAVIARLALAPTLPARLTMGGVAFALLMGAELGVSILAFGRDLSGHLAHYATGPGALGLAGQLVFAAIPALRR</sequence>